<dbReference type="InterPro" id="IPR013425">
    <property type="entry name" value="Autotrns_rpt"/>
</dbReference>
<keyword evidence="1 2" id="KW-0732">Signal</keyword>
<dbReference type="SUPFAM" id="SSF51126">
    <property type="entry name" value="Pectin lyase-like"/>
    <property type="match status" value="1"/>
</dbReference>
<evidence type="ECO:0000313" key="4">
    <source>
        <dbReference type="Proteomes" id="UP001165653"/>
    </source>
</evidence>
<comment type="caution">
    <text evidence="3">The sequence shown here is derived from an EMBL/GenBank/DDBJ whole genome shotgun (WGS) entry which is preliminary data.</text>
</comment>
<organism evidence="3 4">
    <name type="scientific">Luteolibacter rhizosphaerae</name>
    <dbReference type="NCBI Taxonomy" id="2989719"/>
    <lineage>
        <taxon>Bacteria</taxon>
        <taxon>Pseudomonadati</taxon>
        <taxon>Verrucomicrobiota</taxon>
        <taxon>Verrucomicrobiia</taxon>
        <taxon>Verrucomicrobiales</taxon>
        <taxon>Verrucomicrobiaceae</taxon>
        <taxon>Luteolibacter</taxon>
    </lineage>
</organism>
<dbReference type="EMBL" id="JAPDDR010000003">
    <property type="protein sequence ID" value="MCW1913140.1"/>
    <property type="molecule type" value="Genomic_DNA"/>
</dbReference>
<dbReference type="RefSeq" id="WP_264512294.1">
    <property type="nucleotide sequence ID" value="NZ_JAPDDR010000003.1"/>
</dbReference>
<feature type="signal peptide" evidence="2">
    <location>
        <begin position="1"/>
        <end position="27"/>
    </location>
</feature>
<dbReference type="Pfam" id="PF12951">
    <property type="entry name" value="PATR"/>
    <property type="match status" value="3"/>
</dbReference>
<dbReference type="NCBIfam" id="TIGR04393">
    <property type="entry name" value="rpt_T5SS_PEPC"/>
    <property type="match status" value="1"/>
</dbReference>
<evidence type="ECO:0000256" key="1">
    <source>
        <dbReference type="ARBA" id="ARBA00022729"/>
    </source>
</evidence>
<dbReference type="InterPro" id="IPR018247">
    <property type="entry name" value="EF_Hand_1_Ca_BS"/>
</dbReference>
<reference evidence="3" key="1">
    <citation type="submission" date="2022-10" db="EMBL/GenBank/DDBJ databases">
        <title>Luteolibacter sp. GHJ8, whole genome shotgun sequencing project.</title>
        <authorList>
            <person name="Zhao G."/>
            <person name="Shen L."/>
        </authorList>
    </citation>
    <scope>NUCLEOTIDE SEQUENCE</scope>
    <source>
        <strain evidence="3">GHJ8</strain>
    </source>
</reference>
<dbReference type="PROSITE" id="PS00018">
    <property type="entry name" value="EF_HAND_1"/>
    <property type="match status" value="1"/>
</dbReference>
<name>A0ABT3FZY3_9BACT</name>
<evidence type="ECO:0000313" key="3">
    <source>
        <dbReference type="EMBL" id="MCW1913140.1"/>
    </source>
</evidence>
<evidence type="ECO:0000256" key="2">
    <source>
        <dbReference type="SAM" id="SignalP"/>
    </source>
</evidence>
<feature type="chain" id="PRO_5046940291" evidence="2">
    <location>
        <begin position="28"/>
        <end position="1638"/>
    </location>
</feature>
<dbReference type="Proteomes" id="UP001165653">
    <property type="component" value="Unassembled WGS sequence"/>
</dbReference>
<dbReference type="InterPro" id="IPR011050">
    <property type="entry name" value="Pectin_lyase_fold/virulence"/>
</dbReference>
<keyword evidence="4" id="KW-1185">Reference proteome</keyword>
<protein>
    <submittedName>
        <fullName evidence="3">Autotransporter-associated beta strand repeat-containing protein</fullName>
    </submittedName>
</protein>
<gene>
    <name evidence="3" type="ORF">OJ996_06130</name>
</gene>
<accession>A0ABT3FZY3</accession>
<proteinExistence type="predicted"/>
<sequence length="1638" mass="160746">MPTASYNSRWIASLIAGTAFLGSSALAVNNLWDGDTAASDWNTPGNWSLNRVPANPNGAPSGDLFDDAVINTITPNYPIVTVSPTSTPRDIRVGTGGVVTGRVDHKGGTVSTGNTNWAFVGAGNAGANGTYNLADPSTSGGTLTGMGLSAGTLKVGGTSTSSGRLYVGGDDAGGDSGTGIFNMNTSGGLTIGNDLVVGSQGGTGTFNLDAGTVTGGGWQFVGTAGGTGTLNISGGTINHNAGSRTYIGIGNSFGKLNISGGTYTNSVNDNNSMFVIGLGNTANANTSSVTMTGGTINATRRFSVGGMDAGNGDNNAAFIGIGKGAMTMNGTGALLALNGELWLGQGAGSTGNFDFQAGTITVNNWIAIARGGVGNFTQSGGTLTKTGGGSVSVANFSAAAGTLTVSGGLFDIQSGNLIAGEGGTGSANVTISGSGHIKAPQVLVGAGGTVVAELNLDGGSLTTSIINGAGGGTSNVDFNGTQITATAIQPTFVVNCDSIDIEANGLLLNTNGFAVGIGQALPGSGGIVKSGAGTLTLSGANTYAGVRTVNGGKLAISTAETGTGALTVADGAGFGLTTAVIDQALTVANASFGSTGASTLDLNLGNFPGNATNAPLNVTGTLTVNGTATINVADALPATGVMPLVRFNGAIAGTGTFALGTLPNGMVVSPNVLTIDPNFYGPGQGLIYLDVDSVSLPQWTGATDGNWDTTTQNWTDLVSGLPTTYANPAPVLFNDTNVTTPSVVLNTTVAPSSVTFNNSSVFYDLSGAGKITGSTGLTKLGTSVVQIINTNDYTGVTTFGGGTVQIDTLTNGGVASPIGAAAANASNIVFAGGTLYYTGAATTTNRGYTINAADNTVSSGLYIDFDLTIGGTVNTVFGKFAKQGEGILTYTNPGANVLANGSNAVPGAYRIEQGGVVLSGGGTQTSTVTGEFWVGSTTAYPATLTLNNTSLTTNTWMSVGRGNGTTGLVSSVTATGSTIATGSLSMGFANGVTGHLATSNVTLNSSSFTTGTTYVSESAGSTGNLTLNGSTFTAGTMIVGRLSGSNGTFTMNGASTASSTEFTVGQDATSVGAVLMNGTSVFNTANRVLFGNVAGASGSLTVANNAVFNRTGSYLSIGVNGTGSVTVKDSGHFNNPVGDFNVGDVGTSQGTLNLQDTGLITAGGTVFVAKNTGTAGTITQTGGTFNAAGWITIGRFTGSSGTVNISGGTINQNGTTQAFYVGEEGVGTLTVSGTGAVNANGPALYLSNVVGANLGTGTVNLNGGTITAKRVSENGGGGGSGTFNFNGGLLKAGASANAAFMEGLNAANVLANGANIDSNGQNIAIAQALLDGTGGGGLTKTGTGVLQLNGTNTYTGTTTVSAGSLGGTGSVAGPLAVSAGASVAPGAAAVGTFAAGATTITGEYDCEINGITADKLVVNGALNVSAATLDLAVLGAPTAPALIIASYTGGVPAPFAAVNNLPAGYTVNYAYNDGLTSTNIALVQSTTPYGAWAQSFGLDPLTDGAPGFDKDGDGQVNSVEFALGGSPVSGSDNAKVYRLSGDSDADGDSNNELLLTIAVRNGTPAFSGSPSPTATHEGYTYTVQGSLDLANFNSAVAVATPVVTGLPAAPSGYTYRTFSLTASNGLPGKGFLRVTVTP</sequence>
<dbReference type="NCBIfam" id="TIGR02601">
    <property type="entry name" value="autotrns_rpt"/>
    <property type="match status" value="2"/>
</dbReference>
<dbReference type="InterPro" id="IPR030895">
    <property type="entry name" value="T5SS_PEPC_rpt"/>
</dbReference>